<sequence>MSLSSTQSSDTNSRRRRPAEHAQDPSQEHDAHTSHNHEQIHDGLCGSLQRNSTDTPSSHPSVCPALCTTKCILAHACPTHNGCDDSWVEIQSKRTIRAENEVEANKLVNNYRSHVTERPFEDRSEVVKELYSELNVIKPHSGRLISCGNIAYVILFGWWISLAYFLVGLLMFITIIGVPFGKLCWKLSCYFLWPFGKSIHEIGNTLRRCCEQAPDCECNIEGMEDNSPVLLPSPTEVPVPEWPGRPLRTPYWRRFSTYVWLLLGYPPLVVIHSLACFFSWILVFTIPNQGYETRALLCCYHAVNWYYYKYTVDGINVFAVNLLPLVIIAMVIGYIDRENQYASSEVKFAIAIGSIIPLSYYIGMGIASISAQSNFAVGAVVNASFGSITELTFYITALLRGHQAGNACLQEVVKAALTGTLLGCILFIPGICMIIGGLRHSEQTFNSRSTGNNGTLFHNHVEPLVYTVSALLPVAYIIGLIFTLKTHSHIYDIHVGEGQGMSLCTLLLYLSLSQYNTVRPLCLFVCAVSGHHGAVVHWSRWRSLVILIMATVLTSACADLVTEHIQPILNQPNISQVDTCTGQSLFDSFLGLCLHLCFFPQYFIGVTVLAMVPEIPEIVNGIQFALQNNISLSLEVGICIAVQVCMLQIPILVCFNAFYDVGFVLLFSDLHLWASIFSVILVNYIFMDGKSDYFQGTALVVVYLILLALYYFAPAPAGC</sequence>
<name>A0ACB7FEJ5_NIBAL</name>
<gene>
    <name evidence="1" type="primary">VNX1</name>
    <name evidence="1" type="ORF">GBF38_020357</name>
</gene>
<comment type="caution">
    <text evidence="1">The sequence shown here is derived from an EMBL/GenBank/DDBJ whole genome shotgun (WGS) entry which is preliminary data.</text>
</comment>
<dbReference type="EMBL" id="CM024800">
    <property type="protein sequence ID" value="KAG8012556.1"/>
    <property type="molecule type" value="Genomic_DNA"/>
</dbReference>
<evidence type="ECO:0000313" key="1">
    <source>
        <dbReference type="EMBL" id="KAG8012556.1"/>
    </source>
</evidence>
<accession>A0ACB7FEJ5</accession>
<keyword evidence="2" id="KW-1185">Reference proteome</keyword>
<dbReference type="Proteomes" id="UP000805704">
    <property type="component" value="Chromosome 12"/>
</dbReference>
<organism evidence="1 2">
    <name type="scientific">Nibea albiflora</name>
    <name type="common">Yellow drum</name>
    <name type="synonym">Corvina albiflora</name>
    <dbReference type="NCBI Taxonomy" id="240163"/>
    <lineage>
        <taxon>Eukaryota</taxon>
        <taxon>Metazoa</taxon>
        <taxon>Chordata</taxon>
        <taxon>Craniata</taxon>
        <taxon>Vertebrata</taxon>
        <taxon>Euteleostomi</taxon>
        <taxon>Actinopterygii</taxon>
        <taxon>Neopterygii</taxon>
        <taxon>Teleostei</taxon>
        <taxon>Neoteleostei</taxon>
        <taxon>Acanthomorphata</taxon>
        <taxon>Eupercaria</taxon>
        <taxon>Sciaenidae</taxon>
        <taxon>Nibea</taxon>
    </lineage>
</organism>
<proteinExistence type="predicted"/>
<protein>
    <submittedName>
        <fullName evidence="1">Low affinity vacuolar monovalent cation/H(+) antiporter</fullName>
    </submittedName>
</protein>
<evidence type="ECO:0000313" key="2">
    <source>
        <dbReference type="Proteomes" id="UP000805704"/>
    </source>
</evidence>
<reference evidence="1" key="1">
    <citation type="submission" date="2020-04" db="EMBL/GenBank/DDBJ databases">
        <title>A chromosome-scale assembly and high-density genetic map of the yellow drum (Nibea albiflora) genome.</title>
        <authorList>
            <person name="Xu D."/>
            <person name="Zhang W."/>
            <person name="Chen R."/>
            <person name="Tan P."/>
            <person name="Wang L."/>
            <person name="Song H."/>
            <person name="Tian L."/>
            <person name="Zhu Q."/>
            <person name="Wang B."/>
        </authorList>
    </citation>
    <scope>NUCLEOTIDE SEQUENCE</scope>
    <source>
        <strain evidence="1">ZJHYS-2018</strain>
    </source>
</reference>